<organism evidence="2 3">
    <name type="scientific">Allopusillimonas soli</name>
    <dbReference type="NCBI Taxonomy" id="659016"/>
    <lineage>
        <taxon>Bacteria</taxon>
        <taxon>Pseudomonadati</taxon>
        <taxon>Pseudomonadota</taxon>
        <taxon>Betaproteobacteria</taxon>
        <taxon>Burkholderiales</taxon>
        <taxon>Alcaligenaceae</taxon>
        <taxon>Allopusillimonas</taxon>
    </lineage>
</organism>
<dbReference type="Pfam" id="PF00378">
    <property type="entry name" value="ECH_1"/>
    <property type="match status" value="1"/>
</dbReference>
<dbReference type="OrthoDB" id="5291143at2"/>
<dbReference type="InterPro" id="IPR029045">
    <property type="entry name" value="ClpP/crotonase-like_dom_sf"/>
</dbReference>
<dbReference type="CDD" id="cd06558">
    <property type="entry name" value="crotonase-like"/>
    <property type="match status" value="1"/>
</dbReference>
<comment type="caution">
    <text evidence="2">The sequence shown here is derived from an EMBL/GenBank/DDBJ whole genome shotgun (WGS) entry which is preliminary data.</text>
</comment>
<dbReference type="InterPro" id="IPR014748">
    <property type="entry name" value="Enoyl-CoA_hydra_C"/>
</dbReference>
<dbReference type="EC" id="5.3.3.18" evidence="2"/>
<dbReference type="Gene3D" id="1.10.12.10">
    <property type="entry name" value="Lyase 2-enoyl-coa Hydratase, Chain A, domain 2"/>
    <property type="match status" value="1"/>
</dbReference>
<comment type="similarity">
    <text evidence="1">Belongs to the enoyl-CoA hydratase/isomerase family.</text>
</comment>
<gene>
    <name evidence="2" type="ORF">H0A68_01270</name>
</gene>
<dbReference type="InterPro" id="IPR001753">
    <property type="entry name" value="Enoyl-CoA_hydra/iso"/>
</dbReference>
<evidence type="ECO:0000256" key="1">
    <source>
        <dbReference type="ARBA" id="ARBA00005254"/>
    </source>
</evidence>
<reference evidence="2 3" key="1">
    <citation type="submission" date="2020-07" db="EMBL/GenBank/DDBJ databases">
        <title>Taxonomic revisions and descriptions of new bacterial species based on genomic comparisons in the high-G+C-content subgroup of the family Alcaligenaceae.</title>
        <authorList>
            <person name="Szabo A."/>
            <person name="Felfoldi T."/>
        </authorList>
    </citation>
    <scope>NUCLEOTIDE SEQUENCE [LARGE SCALE GENOMIC DNA]</scope>
    <source>
        <strain evidence="2 3">DSM 25264</strain>
    </source>
</reference>
<protein>
    <submittedName>
        <fullName evidence="2">2-(1,2-epoxy-1,2-dihydrophenyl)acetyl-CoA isomerase</fullName>
        <ecNumber evidence="2">5.3.3.18</ecNumber>
    </submittedName>
</protein>
<accession>A0A853F699</accession>
<dbReference type="Proteomes" id="UP000580517">
    <property type="component" value="Unassembled WGS sequence"/>
</dbReference>
<dbReference type="Gene3D" id="3.90.226.10">
    <property type="entry name" value="2-enoyl-CoA Hydratase, Chain A, domain 1"/>
    <property type="match status" value="1"/>
</dbReference>
<dbReference type="PANTHER" id="PTHR43459:SF1">
    <property type="entry name" value="EG:BACN32G11.4 PROTEIN"/>
    <property type="match status" value="1"/>
</dbReference>
<dbReference type="EMBL" id="JACCEW010000001">
    <property type="protein sequence ID" value="NYT35487.1"/>
    <property type="molecule type" value="Genomic_DNA"/>
</dbReference>
<evidence type="ECO:0000313" key="2">
    <source>
        <dbReference type="EMBL" id="NYT35487.1"/>
    </source>
</evidence>
<dbReference type="PANTHER" id="PTHR43459">
    <property type="entry name" value="ENOYL-COA HYDRATASE"/>
    <property type="match status" value="1"/>
</dbReference>
<keyword evidence="2" id="KW-0413">Isomerase</keyword>
<keyword evidence="3" id="KW-1185">Reference proteome</keyword>
<proteinExistence type="inferred from homology"/>
<name>A0A853F699_9BURK</name>
<dbReference type="GO" id="GO:0016853">
    <property type="term" value="F:isomerase activity"/>
    <property type="evidence" value="ECO:0007669"/>
    <property type="project" value="UniProtKB-KW"/>
</dbReference>
<evidence type="ECO:0000313" key="3">
    <source>
        <dbReference type="Proteomes" id="UP000580517"/>
    </source>
</evidence>
<dbReference type="RefSeq" id="WP_129967362.1">
    <property type="nucleotide sequence ID" value="NZ_JACCEW010000001.1"/>
</dbReference>
<dbReference type="AlphaFoldDB" id="A0A853F699"/>
<sequence>MGHTYQHIKFTFEDGVGCIVLNRPDTLNSFTQVMHEDIRAALDFMEAQEGLRGLIITGTGRGFCAGQDLSERKPLAAGERRDLSQGLESNYKPLVLRLRALPVPVVCIVNGVAAGAGASVALACDVVYAVRSARFIQAFARIGLLPDAGATYVWPRRVGTQRAMGAALFAEPVSAEQAEQWGLIWRCVPDEELDSTIAAVQARLAGGATRAWAATKQALYASGGNSLEAQLNLERDLQKELGYTEDYLEGMKAFAEKRPARFTGR</sequence>
<dbReference type="SUPFAM" id="SSF52096">
    <property type="entry name" value="ClpP/crotonase"/>
    <property type="match status" value="1"/>
</dbReference>